<dbReference type="EMBL" id="CP021112">
    <property type="protein sequence ID" value="ARP98265.1"/>
    <property type="molecule type" value="Genomic_DNA"/>
</dbReference>
<gene>
    <name evidence="1" type="ORF">CAK95_03530</name>
</gene>
<proteinExistence type="predicted"/>
<dbReference type="Proteomes" id="UP000194137">
    <property type="component" value="Chromosome"/>
</dbReference>
<evidence type="ECO:0000313" key="1">
    <source>
        <dbReference type="EMBL" id="ARP98265.1"/>
    </source>
</evidence>
<keyword evidence="2" id="KW-1185">Reference proteome</keyword>
<dbReference type="AlphaFoldDB" id="A0A1W6ZLW3"/>
<sequence>MTYIKAWLIPWEPGQIGIGYTNEVGQTGTRELRQRDPDFVEFCELLGPFDQIRMTRHLNKVIAFKPPR</sequence>
<protein>
    <submittedName>
        <fullName evidence="1">Uncharacterized protein</fullName>
    </submittedName>
</protein>
<reference evidence="1 2" key="1">
    <citation type="submission" date="2017-05" db="EMBL/GenBank/DDBJ databases">
        <title>Full genome sequence of Pseudorhodoplanes sinuspersici.</title>
        <authorList>
            <person name="Dastgheib S.M.M."/>
            <person name="Shavandi M."/>
            <person name="Tirandaz H."/>
        </authorList>
    </citation>
    <scope>NUCLEOTIDE SEQUENCE [LARGE SCALE GENOMIC DNA]</scope>
    <source>
        <strain evidence="1 2">RIPI110</strain>
    </source>
</reference>
<evidence type="ECO:0000313" key="2">
    <source>
        <dbReference type="Proteomes" id="UP000194137"/>
    </source>
</evidence>
<dbReference type="KEGG" id="psin:CAK95_03530"/>
<dbReference type="STRING" id="1235591.CAK95_03530"/>
<organism evidence="1 2">
    <name type="scientific">Pseudorhodoplanes sinuspersici</name>
    <dbReference type="NCBI Taxonomy" id="1235591"/>
    <lineage>
        <taxon>Bacteria</taxon>
        <taxon>Pseudomonadati</taxon>
        <taxon>Pseudomonadota</taxon>
        <taxon>Alphaproteobacteria</taxon>
        <taxon>Hyphomicrobiales</taxon>
        <taxon>Pseudorhodoplanes</taxon>
    </lineage>
</organism>
<accession>A0A1W6ZLW3</accession>
<name>A0A1W6ZLW3_9HYPH</name>